<dbReference type="AlphaFoldDB" id="A0A1Z5RIB1"/>
<evidence type="ECO:0000313" key="3">
    <source>
        <dbReference type="Proteomes" id="UP000000768"/>
    </source>
</evidence>
<protein>
    <submittedName>
        <fullName evidence="2">Uncharacterized protein</fullName>
    </submittedName>
</protein>
<dbReference type="InParanoid" id="A0A1Z5RIB1"/>
<proteinExistence type="predicted"/>
<keyword evidence="3" id="KW-1185">Reference proteome</keyword>
<keyword evidence="1" id="KW-0472">Membrane</keyword>
<keyword evidence="1" id="KW-1133">Transmembrane helix</keyword>
<reference evidence="3" key="2">
    <citation type="journal article" date="2018" name="Plant J.">
        <title>The Sorghum bicolor reference genome: improved assembly, gene annotations, a transcriptome atlas, and signatures of genome organization.</title>
        <authorList>
            <person name="McCormick R.F."/>
            <person name="Truong S.K."/>
            <person name="Sreedasyam A."/>
            <person name="Jenkins J."/>
            <person name="Shu S."/>
            <person name="Sims D."/>
            <person name="Kennedy M."/>
            <person name="Amirebrahimi M."/>
            <person name="Weers B.D."/>
            <person name="McKinley B."/>
            <person name="Mattison A."/>
            <person name="Morishige D.T."/>
            <person name="Grimwood J."/>
            <person name="Schmutz J."/>
            <person name="Mullet J.E."/>
        </authorList>
    </citation>
    <scope>NUCLEOTIDE SEQUENCE [LARGE SCALE GENOMIC DNA]</scope>
    <source>
        <strain evidence="3">cv. BTx623</strain>
    </source>
</reference>
<dbReference type="EMBL" id="CM000764">
    <property type="protein sequence ID" value="OQU83510.1"/>
    <property type="molecule type" value="Genomic_DNA"/>
</dbReference>
<name>A0A1Z5RIB1_SORBI</name>
<sequence>MQQSCTSIKSRDQQPLHISFCAFFGLQVLIRLIKVKKLDQKERMISSTA</sequence>
<reference evidence="2 3" key="1">
    <citation type="journal article" date="2009" name="Nature">
        <title>The Sorghum bicolor genome and the diversification of grasses.</title>
        <authorList>
            <person name="Paterson A.H."/>
            <person name="Bowers J.E."/>
            <person name="Bruggmann R."/>
            <person name="Dubchak I."/>
            <person name="Grimwood J."/>
            <person name="Gundlach H."/>
            <person name="Haberer G."/>
            <person name="Hellsten U."/>
            <person name="Mitros T."/>
            <person name="Poliakov A."/>
            <person name="Schmutz J."/>
            <person name="Spannagl M."/>
            <person name="Tang H."/>
            <person name="Wang X."/>
            <person name="Wicker T."/>
            <person name="Bharti A.K."/>
            <person name="Chapman J."/>
            <person name="Feltus F.A."/>
            <person name="Gowik U."/>
            <person name="Grigoriev I.V."/>
            <person name="Lyons E."/>
            <person name="Maher C.A."/>
            <person name="Martis M."/>
            <person name="Narechania A."/>
            <person name="Otillar R.P."/>
            <person name="Penning B.W."/>
            <person name="Salamov A.A."/>
            <person name="Wang Y."/>
            <person name="Zhang L."/>
            <person name="Carpita N.C."/>
            <person name="Freeling M."/>
            <person name="Gingle A.R."/>
            <person name="Hash C.T."/>
            <person name="Keller B."/>
            <person name="Klein P."/>
            <person name="Kresovich S."/>
            <person name="McCann M.C."/>
            <person name="Ming R."/>
            <person name="Peterson D.G."/>
            <person name="Mehboob-ur-Rahman"/>
            <person name="Ware D."/>
            <person name="Westhoff P."/>
            <person name="Mayer K.F."/>
            <person name="Messing J."/>
            <person name="Rokhsar D.S."/>
        </authorList>
    </citation>
    <scope>NUCLEOTIDE SEQUENCE [LARGE SCALE GENOMIC DNA]</scope>
    <source>
        <strain evidence="3">cv. BTx623</strain>
    </source>
</reference>
<dbReference type="Gramene" id="OQU83510">
    <property type="protein sequence ID" value="OQU83510"/>
    <property type="gene ID" value="SORBI_3005G129501"/>
</dbReference>
<accession>A0A1Z5RIB1</accession>
<evidence type="ECO:0000313" key="2">
    <source>
        <dbReference type="EMBL" id="OQU83510.1"/>
    </source>
</evidence>
<gene>
    <name evidence="2" type="ORF">SORBI_3005G129501</name>
</gene>
<dbReference type="Proteomes" id="UP000000768">
    <property type="component" value="Chromosome 5"/>
</dbReference>
<feature type="transmembrane region" description="Helical" evidence="1">
    <location>
        <begin position="16"/>
        <end position="33"/>
    </location>
</feature>
<keyword evidence="1" id="KW-0812">Transmembrane</keyword>
<organism evidence="2 3">
    <name type="scientific">Sorghum bicolor</name>
    <name type="common">Sorghum</name>
    <name type="synonym">Sorghum vulgare</name>
    <dbReference type="NCBI Taxonomy" id="4558"/>
    <lineage>
        <taxon>Eukaryota</taxon>
        <taxon>Viridiplantae</taxon>
        <taxon>Streptophyta</taxon>
        <taxon>Embryophyta</taxon>
        <taxon>Tracheophyta</taxon>
        <taxon>Spermatophyta</taxon>
        <taxon>Magnoliopsida</taxon>
        <taxon>Liliopsida</taxon>
        <taxon>Poales</taxon>
        <taxon>Poaceae</taxon>
        <taxon>PACMAD clade</taxon>
        <taxon>Panicoideae</taxon>
        <taxon>Andropogonodae</taxon>
        <taxon>Andropogoneae</taxon>
        <taxon>Sorghinae</taxon>
        <taxon>Sorghum</taxon>
    </lineage>
</organism>
<evidence type="ECO:0000256" key="1">
    <source>
        <dbReference type="SAM" id="Phobius"/>
    </source>
</evidence>